<proteinExistence type="predicted"/>
<keyword evidence="7" id="KW-1185">Reference proteome</keyword>
<protein>
    <submittedName>
        <fullName evidence="6">TonB dependent receptor</fullName>
    </submittedName>
</protein>
<evidence type="ECO:0000256" key="3">
    <source>
        <dbReference type="ARBA" id="ARBA00023237"/>
    </source>
</evidence>
<evidence type="ECO:0000313" key="7">
    <source>
        <dbReference type="Proteomes" id="UP001207742"/>
    </source>
</evidence>
<sequence>MKRYIAAMMCLFLGMVVALKAQTGEKGNIHGSLSDTQGKGVRDATVMLSRTGHPAVLKTALSDATGKFLFDGLPPGSYTITITAPRFETFIRQDIAVRDAQPSVGLGALSLQPAVVKLNAVTVKGETPFIERRIDKTVVNVENSIVSIGASALEVLEKLPGVRVKQDGQINLEGKAGVTVYLDGKASQLSAEDLANLLRGMPASGIQKIELMPKPSARYDAAGSGGIINIVRKKNRKDGWNGSVNGGYGQGRYPKYNGGLDLGFRNRQYNLYLSYAYMANNTFRTAATTRRFLEPGNHFTEFVSENYHIRKYRTHTPTAGVDFYLSKRTTLSVSGTGSFQTYRSNSDAWSLESYNGAKPVNRYDFLNKTNDRLSNYAANMHLVHQTDTSGGELTVDLDYSYYRKTSSQDMINRKTRLADDSVGAENILLDQGGKLRIYSGKIDYVRPLRREIRLEGGIKLSYVRSDNLMAFVGGVGGPLVPYSHNDFRYTEQVNAAYLNLNKQWQKVTVQLGLRGEQTIGNGRQELTQQEVKQNYIQLFPSVFVDYKPNAVHGFNFQFGRRIDRPAYLDLNPLRRISNAISFMQGNPYLRPQLSYNAAVTWSWKGDLQTTLGYTRYTDFMTTMAFPDAEKGVSGTMLVNIEQGQSWNADVSYSKKINQWWTSNNSISVFYQAFRGRVNGIDFSNDGKPSFYINTNNNFAITKQWSAELTYWYLYKNLDGASVYEPNSSLSIGIKKSLFGNRGYLALNVTDLLKTEAFVFNTNSGSIYELWDIRNDTRAVKLNFNYRFGKGNNKKMKLRSGAEEERKRAAK</sequence>
<dbReference type="InterPro" id="IPR008969">
    <property type="entry name" value="CarboxyPept-like_regulatory"/>
</dbReference>
<dbReference type="InterPro" id="IPR041700">
    <property type="entry name" value="OMP_b-brl_3"/>
</dbReference>
<dbReference type="Pfam" id="PF14905">
    <property type="entry name" value="OMP_b-brl_3"/>
    <property type="match status" value="1"/>
</dbReference>
<evidence type="ECO:0000256" key="2">
    <source>
        <dbReference type="ARBA" id="ARBA00023136"/>
    </source>
</evidence>
<evidence type="ECO:0000313" key="6">
    <source>
        <dbReference type="EMBL" id="MCW3483972.1"/>
    </source>
</evidence>
<comment type="caution">
    <text evidence="6">The sequence shown here is derived from an EMBL/GenBank/DDBJ whole genome shotgun (WGS) entry which is preliminary data.</text>
</comment>
<keyword evidence="2" id="KW-0472">Membrane</keyword>
<accession>A0ABT3IJ49</accession>
<dbReference type="Pfam" id="PF13620">
    <property type="entry name" value="CarboxypepD_reg"/>
    <property type="match status" value="1"/>
</dbReference>
<gene>
    <name evidence="6" type="ORF">OL497_08715</name>
</gene>
<keyword evidence="4" id="KW-0732">Signal</keyword>
<dbReference type="InterPro" id="IPR037066">
    <property type="entry name" value="Plug_dom_sf"/>
</dbReference>
<dbReference type="InterPro" id="IPR036942">
    <property type="entry name" value="Beta-barrel_TonB_sf"/>
</dbReference>
<dbReference type="EMBL" id="JAPDNS010000001">
    <property type="protein sequence ID" value="MCW3483972.1"/>
    <property type="molecule type" value="Genomic_DNA"/>
</dbReference>
<dbReference type="RefSeq" id="WP_264729491.1">
    <property type="nucleotide sequence ID" value="NZ_JAPDNR010000001.1"/>
</dbReference>
<dbReference type="SUPFAM" id="SSF49464">
    <property type="entry name" value="Carboxypeptidase regulatory domain-like"/>
    <property type="match status" value="1"/>
</dbReference>
<evidence type="ECO:0000256" key="1">
    <source>
        <dbReference type="ARBA" id="ARBA00004442"/>
    </source>
</evidence>
<feature type="chain" id="PRO_5046192347" evidence="4">
    <location>
        <begin position="21"/>
        <end position="810"/>
    </location>
</feature>
<dbReference type="SUPFAM" id="SSF56935">
    <property type="entry name" value="Porins"/>
    <property type="match status" value="1"/>
</dbReference>
<dbReference type="Gene3D" id="2.170.130.10">
    <property type="entry name" value="TonB-dependent receptor, plug domain"/>
    <property type="match status" value="1"/>
</dbReference>
<comment type="subcellular location">
    <subcellularLocation>
        <location evidence="1">Cell outer membrane</location>
    </subcellularLocation>
</comment>
<dbReference type="Gene3D" id="2.40.170.20">
    <property type="entry name" value="TonB-dependent receptor, beta-barrel domain"/>
    <property type="match status" value="1"/>
</dbReference>
<dbReference type="PANTHER" id="PTHR40980:SF4">
    <property type="entry name" value="TONB-DEPENDENT RECEPTOR-LIKE BETA-BARREL DOMAIN-CONTAINING PROTEIN"/>
    <property type="match status" value="1"/>
</dbReference>
<reference evidence="6 7" key="1">
    <citation type="submission" date="2022-10" db="EMBL/GenBank/DDBJ databases">
        <title>Chitinophaga nivalis PC15 sp. nov., isolated from Pyeongchang county, South Korea.</title>
        <authorList>
            <person name="Trinh H.N."/>
        </authorList>
    </citation>
    <scope>NUCLEOTIDE SEQUENCE [LARGE SCALE GENOMIC DNA]</scope>
    <source>
        <strain evidence="6 7">PC14</strain>
    </source>
</reference>
<evidence type="ECO:0000256" key="4">
    <source>
        <dbReference type="SAM" id="SignalP"/>
    </source>
</evidence>
<keyword evidence="6" id="KW-0675">Receptor</keyword>
<dbReference type="Gene3D" id="2.60.40.1120">
    <property type="entry name" value="Carboxypeptidase-like, regulatory domain"/>
    <property type="match status" value="1"/>
</dbReference>
<feature type="domain" description="Outer membrane protein beta-barrel" evidence="5">
    <location>
        <begin position="384"/>
        <end position="785"/>
    </location>
</feature>
<dbReference type="PANTHER" id="PTHR40980">
    <property type="entry name" value="PLUG DOMAIN-CONTAINING PROTEIN"/>
    <property type="match status" value="1"/>
</dbReference>
<keyword evidence="3" id="KW-0998">Cell outer membrane</keyword>
<organism evidence="6 7">
    <name type="scientific">Chitinophaga nivalis</name>
    <dbReference type="NCBI Taxonomy" id="2991709"/>
    <lineage>
        <taxon>Bacteria</taxon>
        <taxon>Pseudomonadati</taxon>
        <taxon>Bacteroidota</taxon>
        <taxon>Chitinophagia</taxon>
        <taxon>Chitinophagales</taxon>
        <taxon>Chitinophagaceae</taxon>
        <taxon>Chitinophaga</taxon>
    </lineage>
</organism>
<dbReference type="Proteomes" id="UP001207742">
    <property type="component" value="Unassembled WGS sequence"/>
</dbReference>
<evidence type="ECO:0000259" key="5">
    <source>
        <dbReference type="Pfam" id="PF14905"/>
    </source>
</evidence>
<name>A0ABT3IJ49_9BACT</name>
<feature type="signal peptide" evidence="4">
    <location>
        <begin position="1"/>
        <end position="20"/>
    </location>
</feature>